<sequence length="230" mass="25999">TLAEEFAKDRRMKEELVVQDEYVMGEETQLTVLKTSLFFNGDGFTVYDCKGQLVFRFDTYGPTARDKDELVLMDPHGRSLLTLRRKKPSLHQRWEGFKGERTDGDKPMFSVKRSSIIGRSRTSVAVEVYDKPGVEYLIEGCFPQRCCKVFNAAKELVAEIRRKVDPTTSVMLGKEVFWLCVQPGFDGAFAMGLVLVLDQINGDSYFEDRIAEPAVHPATEDPGLVSPVPF</sequence>
<evidence type="ECO:0000313" key="3">
    <source>
        <dbReference type="Proteomes" id="UP000257109"/>
    </source>
</evidence>
<protein>
    <submittedName>
        <fullName evidence="2">Protein LURP-one-related 12</fullName>
    </submittedName>
</protein>
<gene>
    <name evidence="2" type="ORF">CR513_63120</name>
</gene>
<dbReference type="InterPro" id="IPR007612">
    <property type="entry name" value="LOR"/>
</dbReference>
<organism evidence="2 3">
    <name type="scientific">Mucuna pruriens</name>
    <name type="common">Velvet bean</name>
    <name type="synonym">Dolichos pruriens</name>
    <dbReference type="NCBI Taxonomy" id="157652"/>
    <lineage>
        <taxon>Eukaryota</taxon>
        <taxon>Viridiplantae</taxon>
        <taxon>Streptophyta</taxon>
        <taxon>Embryophyta</taxon>
        <taxon>Tracheophyta</taxon>
        <taxon>Spermatophyta</taxon>
        <taxon>Magnoliopsida</taxon>
        <taxon>eudicotyledons</taxon>
        <taxon>Gunneridae</taxon>
        <taxon>Pentapetalae</taxon>
        <taxon>rosids</taxon>
        <taxon>fabids</taxon>
        <taxon>Fabales</taxon>
        <taxon>Fabaceae</taxon>
        <taxon>Papilionoideae</taxon>
        <taxon>50 kb inversion clade</taxon>
        <taxon>NPAAA clade</taxon>
        <taxon>indigoferoid/millettioid clade</taxon>
        <taxon>Phaseoleae</taxon>
        <taxon>Mucuna</taxon>
    </lineage>
</organism>
<keyword evidence="3" id="KW-1185">Reference proteome</keyword>
<evidence type="ECO:0000313" key="2">
    <source>
        <dbReference type="EMBL" id="RDX57623.1"/>
    </source>
</evidence>
<name>A0A371DYM0_MUCPR</name>
<dbReference type="Pfam" id="PF04525">
    <property type="entry name" value="LOR"/>
    <property type="match status" value="1"/>
</dbReference>
<comment type="similarity">
    <text evidence="1">Belongs to the LOR family.</text>
</comment>
<dbReference type="Gene3D" id="2.40.160.200">
    <property type="entry name" value="LURP1-related"/>
    <property type="match status" value="1"/>
</dbReference>
<dbReference type="EMBL" id="QJKJ01018444">
    <property type="protein sequence ID" value="RDX57623.1"/>
    <property type="molecule type" value="Genomic_DNA"/>
</dbReference>
<dbReference type="OrthoDB" id="677463at2759"/>
<dbReference type="SUPFAM" id="SSF54518">
    <property type="entry name" value="Tubby C-terminal domain-like"/>
    <property type="match status" value="1"/>
</dbReference>
<comment type="caution">
    <text evidence="2">The sequence shown here is derived from an EMBL/GenBank/DDBJ whole genome shotgun (WGS) entry which is preliminary data.</text>
</comment>
<reference evidence="2" key="1">
    <citation type="submission" date="2018-05" db="EMBL/GenBank/DDBJ databases">
        <title>Draft genome of Mucuna pruriens seed.</title>
        <authorList>
            <person name="Nnadi N.E."/>
            <person name="Vos R."/>
            <person name="Hasami M.H."/>
            <person name="Devisetty U.K."/>
            <person name="Aguiy J.C."/>
        </authorList>
    </citation>
    <scope>NUCLEOTIDE SEQUENCE [LARGE SCALE GENOMIC DNA]</scope>
    <source>
        <strain evidence="2">JCA_2017</strain>
    </source>
</reference>
<evidence type="ECO:0000256" key="1">
    <source>
        <dbReference type="ARBA" id="ARBA00005437"/>
    </source>
</evidence>
<proteinExistence type="inferred from homology"/>
<dbReference type="PANTHER" id="PTHR31087">
    <property type="match status" value="1"/>
</dbReference>
<feature type="non-terminal residue" evidence="2">
    <location>
        <position position="1"/>
    </location>
</feature>
<dbReference type="Proteomes" id="UP000257109">
    <property type="component" value="Unassembled WGS sequence"/>
</dbReference>
<accession>A0A371DYM0</accession>
<dbReference type="PANTHER" id="PTHR31087:SF50">
    <property type="entry name" value="LURP-ONE-LIKE PROTEIN"/>
    <property type="match status" value="1"/>
</dbReference>
<dbReference type="InterPro" id="IPR025659">
    <property type="entry name" value="Tubby-like_C"/>
</dbReference>
<dbReference type="InterPro" id="IPR038595">
    <property type="entry name" value="LOR_sf"/>
</dbReference>
<dbReference type="AlphaFoldDB" id="A0A371DYM0"/>